<keyword evidence="2" id="KW-0378">Hydrolase</keyword>
<dbReference type="InterPro" id="IPR020476">
    <property type="entry name" value="Nudix_hydrolase"/>
</dbReference>
<organism evidence="4 5">
    <name type="scientific">Acinetobacter phage Acj9</name>
    <dbReference type="NCBI Taxonomy" id="760939"/>
    <lineage>
        <taxon>Viruses</taxon>
        <taxon>Duplodnaviria</taxon>
        <taxon>Heunggongvirae</taxon>
        <taxon>Uroviricota</taxon>
        <taxon>Caudoviricetes</taxon>
        <taxon>Pantevenvirales</taxon>
        <taxon>Straboviridae</taxon>
        <taxon>Twarogvirinae</taxon>
        <taxon>Acajnonavirus</taxon>
        <taxon>Acajnonavirus acj9</taxon>
    </lineage>
</organism>
<gene>
    <name evidence="4" type="primary">nudE</name>
    <name evidence="4" type="ORF">Acj9p217</name>
</gene>
<accession>E5EQ01</accession>
<reference evidence="4 5" key="1">
    <citation type="journal article" date="2010" name="Virol. J.">
        <title>Genomes of the T4-related bacteriophages as windows on microbial genome evolution.</title>
        <authorList>
            <person name="Petrov V.M."/>
            <person name="Ratnayaka S."/>
            <person name="Nolan J.M."/>
            <person name="Miller E.S."/>
            <person name="Karam J.D."/>
        </authorList>
    </citation>
    <scope>NUCLEOTIDE SEQUENCE [LARGE SCALE GENOMIC DNA]</scope>
</reference>
<dbReference type="RefSeq" id="YP_004010354.1">
    <property type="nucleotide sequence ID" value="NC_014663.1"/>
</dbReference>
<dbReference type="GO" id="GO:0016787">
    <property type="term" value="F:hydrolase activity"/>
    <property type="evidence" value="ECO:0007669"/>
    <property type="project" value="UniProtKB-KW"/>
</dbReference>
<dbReference type="Proteomes" id="UP000008731">
    <property type="component" value="Segment"/>
</dbReference>
<dbReference type="Pfam" id="PF00293">
    <property type="entry name" value="NUDIX"/>
    <property type="match status" value="1"/>
</dbReference>
<protein>
    <submittedName>
        <fullName evidence="4">Putative ADP-ribose pyrophosphatase protein</fullName>
    </submittedName>
</protein>
<dbReference type="PANTHER" id="PTHR43046">
    <property type="entry name" value="GDP-MANNOSE MANNOSYL HYDROLASE"/>
    <property type="match status" value="1"/>
</dbReference>
<evidence type="ECO:0000313" key="4">
    <source>
        <dbReference type="EMBL" id="ADG60117.1"/>
    </source>
</evidence>
<keyword evidence="5" id="KW-1185">Reference proteome</keyword>
<comment type="cofactor">
    <cofactor evidence="1">
        <name>Mg(2+)</name>
        <dbReference type="ChEBI" id="CHEBI:18420"/>
    </cofactor>
</comment>
<dbReference type="PANTHER" id="PTHR43046:SF14">
    <property type="entry name" value="MUTT_NUDIX FAMILY PROTEIN"/>
    <property type="match status" value="1"/>
</dbReference>
<sequence>MKYSACVLIERDGKFLGVSRKDDPNDFGLPGGKMDPGETISQCAKRECLEETGVVASILDLDDPFVAIEGEYEVSTFHAIAATEKRTAISAQETGVVKWVTADELINSYFGEYNAAMLCHFG</sequence>
<dbReference type="GeneID" id="9926651"/>
<dbReference type="EMBL" id="HM004124">
    <property type="protein sequence ID" value="ADG60117.1"/>
    <property type="molecule type" value="Genomic_DNA"/>
</dbReference>
<dbReference type="OrthoDB" id="26754at10239"/>
<dbReference type="PROSITE" id="PS51462">
    <property type="entry name" value="NUDIX"/>
    <property type="match status" value="1"/>
</dbReference>
<dbReference type="InterPro" id="IPR000086">
    <property type="entry name" value="NUDIX_hydrolase_dom"/>
</dbReference>
<evidence type="ECO:0000256" key="1">
    <source>
        <dbReference type="ARBA" id="ARBA00001946"/>
    </source>
</evidence>
<evidence type="ECO:0000259" key="3">
    <source>
        <dbReference type="PROSITE" id="PS51462"/>
    </source>
</evidence>
<proteinExistence type="predicted"/>
<name>E5EQ01_9CAUD</name>
<dbReference type="Gene3D" id="3.90.79.10">
    <property type="entry name" value="Nucleoside Triphosphate Pyrophosphohydrolase"/>
    <property type="match status" value="1"/>
</dbReference>
<dbReference type="PRINTS" id="PR00502">
    <property type="entry name" value="NUDIXFAMILY"/>
</dbReference>
<dbReference type="SUPFAM" id="SSF55811">
    <property type="entry name" value="Nudix"/>
    <property type="match status" value="1"/>
</dbReference>
<dbReference type="KEGG" id="vg:9926651"/>
<evidence type="ECO:0000256" key="2">
    <source>
        <dbReference type="ARBA" id="ARBA00022801"/>
    </source>
</evidence>
<feature type="domain" description="Nudix hydrolase" evidence="3">
    <location>
        <begin position="1"/>
        <end position="122"/>
    </location>
</feature>
<dbReference type="CDD" id="cd02883">
    <property type="entry name" value="NUDIX_Hydrolase"/>
    <property type="match status" value="1"/>
</dbReference>
<dbReference type="InterPro" id="IPR015797">
    <property type="entry name" value="NUDIX_hydrolase-like_dom_sf"/>
</dbReference>
<evidence type="ECO:0000313" key="5">
    <source>
        <dbReference type="Proteomes" id="UP000008731"/>
    </source>
</evidence>